<evidence type="ECO:0000256" key="1">
    <source>
        <dbReference type="SAM" id="Phobius"/>
    </source>
</evidence>
<evidence type="ECO:0000313" key="2">
    <source>
        <dbReference type="EMBL" id="HFH28260.1"/>
    </source>
</evidence>
<protein>
    <submittedName>
        <fullName evidence="2">Uncharacterized protein</fullName>
    </submittedName>
</protein>
<accession>A0A7C3HZU7</accession>
<comment type="caution">
    <text evidence="2">The sequence shown here is derived from an EMBL/GenBank/DDBJ whole genome shotgun (WGS) entry which is preliminary data.</text>
</comment>
<sequence length="179" mass="20230">MEGEKKRIGNEDVTFYYSRERRLSKAPEKVLMLHSGAFGRRSGLFRSLVATKSLAFLFLAILMLSATAIVMSFLLQRESNQSILGNSFALEAFRFQGSTYVAIKKQAINKDAYTGALDVAVSPFLKDSGREKFPIHVQKLVISLKPTEEFRFSVPFEAEKLVILLKCKEELLKFTIPVK</sequence>
<gene>
    <name evidence="2" type="ORF">ENS59_01935</name>
</gene>
<reference evidence="2" key="1">
    <citation type="journal article" date="2020" name="mSystems">
        <title>Genome- and Community-Level Interaction Insights into Carbon Utilization and Element Cycling Functions of Hydrothermarchaeota in Hydrothermal Sediment.</title>
        <authorList>
            <person name="Zhou Z."/>
            <person name="Liu Y."/>
            <person name="Xu W."/>
            <person name="Pan J."/>
            <person name="Luo Z.H."/>
            <person name="Li M."/>
        </authorList>
    </citation>
    <scope>NUCLEOTIDE SEQUENCE [LARGE SCALE GENOMIC DNA]</scope>
    <source>
        <strain evidence="2">SpSt-503</strain>
    </source>
</reference>
<proteinExistence type="predicted"/>
<keyword evidence="1" id="KW-0472">Membrane</keyword>
<name>A0A7C3HZU7_9SPIR</name>
<dbReference type="EMBL" id="DSVL01000060">
    <property type="protein sequence ID" value="HFH28260.1"/>
    <property type="molecule type" value="Genomic_DNA"/>
</dbReference>
<feature type="transmembrane region" description="Helical" evidence="1">
    <location>
        <begin position="54"/>
        <end position="75"/>
    </location>
</feature>
<keyword evidence="1" id="KW-1133">Transmembrane helix</keyword>
<organism evidence="2">
    <name type="scientific">Gracilinema caldarium</name>
    <dbReference type="NCBI Taxonomy" id="215591"/>
    <lineage>
        <taxon>Bacteria</taxon>
        <taxon>Pseudomonadati</taxon>
        <taxon>Spirochaetota</taxon>
        <taxon>Spirochaetia</taxon>
        <taxon>Spirochaetales</taxon>
        <taxon>Breznakiellaceae</taxon>
        <taxon>Gracilinema</taxon>
    </lineage>
</organism>
<keyword evidence="1" id="KW-0812">Transmembrane</keyword>
<dbReference type="AlphaFoldDB" id="A0A7C3HZU7"/>